<dbReference type="AlphaFoldDB" id="A0A2C9CBJ3"/>
<dbReference type="KEGG" id="kst:KSMBR1_0521"/>
<evidence type="ECO:0000256" key="2">
    <source>
        <dbReference type="ARBA" id="ARBA00023157"/>
    </source>
</evidence>
<dbReference type="EMBL" id="LT934425">
    <property type="protein sequence ID" value="SOH03035.1"/>
    <property type="molecule type" value="Genomic_DNA"/>
</dbReference>
<sequence length="940" mass="101823">MKHNNYRRKHRESRQFLKKPLDIILLVLVLFILIGSGFAPGFTKTMNNVFAGNVPPIANDGAAVTNMNTPVEIDVVANDTDSEGAIDPLLVIIASNPANGVAELNDDGTVTYTPDAGFTGTDSFTYTVLDNEGASSNEAIVTVAVVEGVHVFTAYNDLSWSTGQANTRITLYTTGQNGLLKDYFTGTNTPATLTIAGGYIDYCNILAQGGNANSGTDAYAIFNGPVDSAGLISYSGTNLTFAFAGLDPDLNYEFVLFGNRNNTSYTDRMTTTTISDVVSFTNASTPGADFSGETDPAVTIVNGDNTVNGYVARFTNINLGADGDMLFTVSSPNGQFYANALMLRATQPSDTAYPRVSATSPALNETGVSVNIEKITATFSDAMDADGITTSTFIVSDGIGSAIEGQVDYSSVDMTAIFKPAIPLSYATTYTATITTDVRDIAGNAMLADYTWYFTTEDMFDETSPEVSGTNPVNGATRVSVNIEEITATFNEAMDADTITTSTFLVSDGIGSPIEGQVDYNPVDMTAIFKPANPMSYATKYTATITTDVRDIAGNAMLTDYTCSFTTGIDEYPWGFDACYAFDEGMGEIATDSSGNDMKGTVHGAIWTTGKIGGALDFDGDDYVTIPCMNYDEISVSAWFNKNASGTNVIFGGFRYYDDVQCQEGFDLYFNSGTPNRLRFVVVTRNTSGTRTVKDATKDFTDSNGSWYHVVGTYNKTTGKQKLYVDGQLVNTQTHPSGNVIVPLTERNYMAIGARYNDWGFFSGSIDDVRIYNYALDEGEVLALLSEKVCIKEGDEWHYFKGVQEPPDEWKHSVFDDSGWQSGPSYFGYGREGITTNLEDMQGNYLTVYVRKDFTVNDPDAVTKMTLFIECDGPFIAYLNGIPIISNPFGLPGELLDVSGFIEELFPGENILAVEGSNDDINSDSFSFTPYFELTERLDK</sequence>
<feature type="transmembrane region" description="Helical" evidence="3">
    <location>
        <begin position="21"/>
        <end position="42"/>
    </location>
</feature>
<evidence type="ECO:0000256" key="1">
    <source>
        <dbReference type="ARBA" id="ARBA00022729"/>
    </source>
</evidence>
<accession>A0A2C9CBJ3</accession>
<feature type="domain" description="LamG-like jellyroll fold" evidence="4">
    <location>
        <begin position="632"/>
        <end position="779"/>
    </location>
</feature>
<keyword evidence="3" id="KW-0812">Transmembrane</keyword>
<proteinExistence type="predicted"/>
<dbReference type="Proteomes" id="UP000221734">
    <property type="component" value="Chromosome Kuenenia_stuttgartiensis_MBR1"/>
</dbReference>
<evidence type="ECO:0000313" key="6">
    <source>
        <dbReference type="Proteomes" id="UP000221734"/>
    </source>
</evidence>
<dbReference type="Gene3D" id="2.60.40.1220">
    <property type="match status" value="2"/>
</dbReference>
<evidence type="ECO:0000259" key="4">
    <source>
        <dbReference type="SMART" id="SM00560"/>
    </source>
</evidence>
<keyword evidence="6" id="KW-1185">Reference proteome</keyword>
<dbReference type="SMART" id="SM00560">
    <property type="entry name" value="LamGL"/>
    <property type="match status" value="1"/>
</dbReference>
<dbReference type="InterPro" id="IPR014755">
    <property type="entry name" value="Cu-Rt/internalin_Ig-like"/>
</dbReference>
<evidence type="ECO:0000313" key="5">
    <source>
        <dbReference type="EMBL" id="SOH03035.1"/>
    </source>
</evidence>
<dbReference type="Pfam" id="PF17963">
    <property type="entry name" value="Big_9"/>
    <property type="match status" value="1"/>
</dbReference>
<organism evidence="5 6">
    <name type="scientific">Kuenenia stuttgartiensis</name>
    <dbReference type="NCBI Taxonomy" id="174633"/>
    <lineage>
        <taxon>Bacteria</taxon>
        <taxon>Pseudomonadati</taxon>
        <taxon>Planctomycetota</taxon>
        <taxon>Candidatus Brocadiia</taxon>
        <taxon>Candidatus Brocadiales</taxon>
        <taxon>Candidatus Brocadiaceae</taxon>
        <taxon>Candidatus Kuenenia</taxon>
    </lineage>
</organism>
<dbReference type="InterPro" id="IPR032812">
    <property type="entry name" value="SbsA_Ig"/>
</dbReference>
<keyword evidence="2" id="KW-1015">Disulfide bond</keyword>
<dbReference type="RefSeq" id="WP_099323929.1">
    <property type="nucleotide sequence ID" value="NZ_LT934425.1"/>
</dbReference>
<keyword evidence="3" id="KW-0472">Membrane</keyword>
<keyword evidence="1" id="KW-0732">Signal</keyword>
<dbReference type="Pfam" id="PF13385">
    <property type="entry name" value="Laminin_G_3"/>
    <property type="match status" value="1"/>
</dbReference>
<name>A0A2C9CBJ3_KUEST</name>
<dbReference type="PANTHER" id="PTHR47635">
    <property type="entry name" value="CUB DOMAIN-CONTAINING PROTEIN"/>
    <property type="match status" value="1"/>
</dbReference>
<dbReference type="OrthoDB" id="127107at2"/>
<dbReference type="PANTHER" id="PTHR47635:SF2">
    <property type="entry name" value="LAMG-LIKE JELLYROLL FOLD DOMAIN-CONTAINING PROTEIN"/>
    <property type="match status" value="1"/>
</dbReference>
<dbReference type="Gene3D" id="2.60.120.260">
    <property type="entry name" value="Galactose-binding domain-like"/>
    <property type="match status" value="1"/>
</dbReference>
<dbReference type="Gene3D" id="2.60.120.200">
    <property type="match status" value="1"/>
</dbReference>
<protein>
    <recommendedName>
        <fullName evidence="4">LamG-like jellyroll fold domain-containing protein</fullName>
    </recommendedName>
</protein>
<gene>
    <name evidence="5" type="ORF">KSMBR1_0521</name>
</gene>
<evidence type="ECO:0000256" key="3">
    <source>
        <dbReference type="SAM" id="Phobius"/>
    </source>
</evidence>
<dbReference type="Gene3D" id="2.60.40.3440">
    <property type="match status" value="1"/>
</dbReference>
<dbReference type="InterPro" id="IPR006558">
    <property type="entry name" value="LamG-like"/>
</dbReference>
<dbReference type="SUPFAM" id="SSF49899">
    <property type="entry name" value="Concanavalin A-like lectins/glucanases"/>
    <property type="match status" value="1"/>
</dbReference>
<keyword evidence="3" id="KW-1133">Transmembrane helix</keyword>
<dbReference type="InterPro" id="IPR013320">
    <property type="entry name" value="ConA-like_dom_sf"/>
</dbReference>
<dbReference type="Pfam" id="PF13205">
    <property type="entry name" value="Big_5"/>
    <property type="match status" value="2"/>
</dbReference>
<reference evidence="6" key="1">
    <citation type="submission" date="2017-10" db="EMBL/GenBank/DDBJ databases">
        <authorList>
            <person name="Frank J."/>
        </authorList>
    </citation>
    <scope>NUCLEOTIDE SEQUENCE [LARGE SCALE GENOMIC DNA]</scope>
</reference>